<dbReference type="Pfam" id="PF13173">
    <property type="entry name" value="AAA_14"/>
    <property type="match status" value="1"/>
</dbReference>
<dbReference type="AlphaFoldDB" id="A0A5K7Z3B2"/>
<dbReference type="InterPro" id="IPR027417">
    <property type="entry name" value="P-loop_NTPase"/>
</dbReference>
<dbReference type="InterPro" id="IPR041682">
    <property type="entry name" value="AAA_14"/>
</dbReference>
<evidence type="ECO:0000313" key="4">
    <source>
        <dbReference type="Proteomes" id="UP000427769"/>
    </source>
</evidence>
<sequence>MDGIKTRCLKNVTIDDAEFKISNIYVDRILTDKLYTIAASFPAVVISSARQVGKSKLLQNTLGKNAEIVVFDPAIDIENARQDPELFLNNHPPPLILDEIQYAPELVASIKRRIDRDRSPGQYILTGSQQCGVMKSMSESLAGRAVFLDLHSFSLPEINRQGPITPWMARWLHSPEAFLAERQTRHTMATTLYEQLWRGFLPEAQFLPADVIPDFLNAYQRTYIERDVRLIADVADFQLFGRFLRLACALTAQEVNYSQLSRELGLTPQTAQRWIAILKSTFQWFEFPAYSGNMIKRVSNKPKGYIADAGLACQAQAIYAPAVIGGHPLWGALFETAVASELKKQTALLTPRPNFYHWRAYSGAEVDILLEYNGILHPIEINAKTNPSRRDTMGVSAFRKKYSKLKIAPGLVIAPCENMTRLSESNYAVPWNLL</sequence>
<dbReference type="PANTHER" id="PTHR43566:SF2">
    <property type="entry name" value="DUF4143 DOMAIN-CONTAINING PROTEIN"/>
    <property type="match status" value="1"/>
</dbReference>
<accession>A0A5K7Z3B2</accession>
<dbReference type="EMBL" id="AP021875">
    <property type="protein sequence ID" value="BBO76512.1"/>
    <property type="molecule type" value="Genomic_DNA"/>
</dbReference>
<proteinExistence type="predicted"/>
<dbReference type="SUPFAM" id="SSF52540">
    <property type="entry name" value="P-loop containing nucleoside triphosphate hydrolases"/>
    <property type="match status" value="1"/>
</dbReference>
<reference evidence="3 4" key="1">
    <citation type="submission" date="2019-11" db="EMBL/GenBank/DDBJ databases">
        <title>Comparative genomics of hydrocarbon-degrading Desulfosarcina strains.</title>
        <authorList>
            <person name="Watanabe M."/>
            <person name="Kojima H."/>
            <person name="Fukui M."/>
        </authorList>
    </citation>
    <scope>NUCLEOTIDE SEQUENCE [LARGE SCALE GENOMIC DNA]</scope>
    <source>
        <strain evidence="3 4">PP31</strain>
    </source>
</reference>
<keyword evidence="4" id="KW-1185">Reference proteome</keyword>
<dbReference type="InterPro" id="IPR025420">
    <property type="entry name" value="DUF4143"/>
</dbReference>
<dbReference type="Pfam" id="PF13635">
    <property type="entry name" value="DUF4143"/>
    <property type="match status" value="1"/>
</dbReference>
<protein>
    <submittedName>
        <fullName evidence="3">GTP-binding protein</fullName>
    </submittedName>
</protein>
<name>A0A5K7Z3B2_9BACT</name>
<gene>
    <name evidence="3" type="ORF">DSCW_39290</name>
</gene>
<evidence type="ECO:0000313" key="3">
    <source>
        <dbReference type="EMBL" id="BBO76512.1"/>
    </source>
</evidence>
<dbReference type="Proteomes" id="UP000427769">
    <property type="component" value="Chromosome"/>
</dbReference>
<dbReference type="KEGG" id="dwd:DSCW_39290"/>
<feature type="domain" description="AAA" evidence="1">
    <location>
        <begin position="42"/>
        <end position="158"/>
    </location>
</feature>
<evidence type="ECO:0000259" key="1">
    <source>
        <dbReference type="Pfam" id="PF13173"/>
    </source>
</evidence>
<organism evidence="3 4">
    <name type="scientific">Desulfosarcina widdelii</name>
    <dbReference type="NCBI Taxonomy" id="947919"/>
    <lineage>
        <taxon>Bacteria</taxon>
        <taxon>Pseudomonadati</taxon>
        <taxon>Thermodesulfobacteriota</taxon>
        <taxon>Desulfobacteria</taxon>
        <taxon>Desulfobacterales</taxon>
        <taxon>Desulfosarcinaceae</taxon>
        <taxon>Desulfosarcina</taxon>
    </lineage>
</organism>
<feature type="domain" description="DUF4143" evidence="2">
    <location>
        <begin position="225"/>
        <end position="382"/>
    </location>
</feature>
<dbReference type="PANTHER" id="PTHR43566">
    <property type="entry name" value="CONSERVED PROTEIN"/>
    <property type="match status" value="1"/>
</dbReference>
<evidence type="ECO:0000259" key="2">
    <source>
        <dbReference type="Pfam" id="PF13635"/>
    </source>
</evidence>